<dbReference type="Proteomes" id="UP000490939">
    <property type="component" value="Unassembled WGS sequence"/>
</dbReference>
<organism evidence="3 4">
    <name type="scientific">Venturia inaequalis</name>
    <name type="common">Apple scab fungus</name>
    <dbReference type="NCBI Taxonomy" id="5025"/>
    <lineage>
        <taxon>Eukaryota</taxon>
        <taxon>Fungi</taxon>
        <taxon>Dikarya</taxon>
        <taxon>Ascomycota</taxon>
        <taxon>Pezizomycotina</taxon>
        <taxon>Dothideomycetes</taxon>
        <taxon>Pleosporomycetidae</taxon>
        <taxon>Venturiales</taxon>
        <taxon>Venturiaceae</taxon>
        <taxon>Venturia</taxon>
    </lineage>
</organism>
<feature type="region of interest" description="Disordered" evidence="1">
    <location>
        <begin position="122"/>
        <end position="161"/>
    </location>
</feature>
<dbReference type="OrthoDB" id="10488278at2759"/>
<dbReference type="EMBL" id="WNWR01000028">
    <property type="protein sequence ID" value="KAE9993485.1"/>
    <property type="molecule type" value="Genomic_DNA"/>
</dbReference>
<feature type="chain" id="PRO_5034722883" evidence="2">
    <location>
        <begin position="18"/>
        <end position="287"/>
    </location>
</feature>
<feature type="signal peptide" evidence="2">
    <location>
        <begin position="1"/>
        <end position="17"/>
    </location>
</feature>
<evidence type="ECO:0000313" key="4">
    <source>
        <dbReference type="Proteomes" id="UP000490939"/>
    </source>
</evidence>
<dbReference type="AlphaFoldDB" id="A0A8H3VR53"/>
<evidence type="ECO:0000256" key="1">
    <source>
        <dbReference type="SAM" id="MobiDB-lite"/>
    </source>
</evidence>
<dbReference type="Gene3D" id="2.60.20.10">
    <property type="entry name" value="Crystallins"/>
    <property type="match status" value="1"/>
</dbReference>
<accession>A0A8H3VR53</accession>
<evidence type="ECO:0000313" key="3">
    <source>
        <dbReference type="EMBL" id="KAE9993485.1"/>
    </source>
</evidence>
<sequence length="287" mass="31576">MMLSTLLISGLASLGLALPTIDLDAPNVNDVAVPSLGNQNKIQWCKDSGFQNCQLQHFDVSGCNSVLFPGQVSGVIVPDVDFKSVTIWDSDDCIGRSITLWDSNGDLNNKKFDDRPRSFQMSRVHYKRDSHTQTQSASPVTERDANGLPQPHQRDTNENHPASELSCIQLCKDVYHKSSPDDKDWTGDNCHNYCQYRMQVCSEIGLFDWPLSAINTHPVYSNSGLASPNGVVILYEDPDCTGVSVILRDPVDDLASIGFNDRAKSLMVMPPGVVPSKRDADYGSAQL</sequence>
<dbReference type="InterPro" id="IPR011024">
    <property type="entry name" value="G_crystallin-like"/>
</dbReference>
<comment type="caution">
    <text evidence="3">The sequence shown here is derived from an EMBL/GenBank/DDBJ whole genome shotgun (WGS) entry which is preliminary data.</text>
</comment>
<protein>
    <submittedName>
        <fullName evidence="3">Uncharacterized protein</fullName>
    </submittedName>
</protein>
<name>A0A8H3VR53_VENIN</name>
<gene>
    <name evidence="3" type="ORF">EG327_004739</name>
</gene>
<evidence type="ECO:0000256" key="2">
    <source>
        <dbReference type="SAM" id="SignalP"/>
    </source>
</evidence>
<keyword evidence="2" id="KW-0732">Signal</keyword>
<keyword evidence="4" id="KW-1185">Reference proteome</keyword>
<dbReference type="SUPFAM" id="SSF49695">
    <property type="entry name" value="gamma-Crystallin-like"/>
    <property type="match status" value="1"/>
</dbReference>
<proteinExistence type="predicted"/>
<reference evidence="3 4" key="1">
    <citation type="submission" date="2019-07" db="EMBL/GenBank/DDBJ databases">
        <title>Venturia inaequalis Genome Resource.</title>
        <authorList>
            <person name="Lichtner F.J."/>
        </authorList>
    </citation>
    <scope>NUCLEOTIDE SEQUENCE [LARGE SCALE GENOMIC DNA]</scope>
    <source>
        <strain evidence="3 4">DMI_063113</strain>
    </source>
</reference>